<accession>A0A2S1LRC5</accession>
<sequence>MKETPMQRYILLSKDFRDSKQSKESIVHLYAFLDRLCLLHDKESLLISSYVYSLLGYHKKAYTIFLPLADRNNRKDVNKLFAMEQLAQSHQDNFILKRKREKPDKSLYQLSVNDFQNEGIDAEWRSYKINKPVVVFDMVFEKEPITVFIHNKLNFSDLYELLIAYIQWMGNCKSILETGYQVLMEEEVDKEWYEELEIFSVVITVNELGRISAVITAGDSIMPDHILEISFDDKKIAALNYDG</sequence>
<organism evidence="1 2">
    <name type="scientific">Flavobacterium kingsejongi</name>
    <dbReference type="NCBI Taxonomy" id="1678728"/>
    <lineage>
        <taxon>Bacteria</taxon>
        <taxon>Pseudomonadati</taxon>
        <taxon>Bacteroidota</taxon>
        <taxon>Flavobacteriia</taxon>
        <taxon>Flavobacteriales</taxon>
        <taxon>Flavobacteriaceae</taxon>
        <taxon>Flavobacterium</taxon>
    </lineage>
</organism>
<proteinExistence type="predicted"/>
<dbReference type="Proteomes" id="UP000244677">
    <property type="component" value="Chromosome"/>
</dbReference>
<dbReference type="KEGG" id="fki:FK004_14275"/>
<dbReference type="AlphaFoldDB" id="A0A2S1LRC5"/>
<evidence type="ECO:0000313" key="1">
    <source>
        <dbReference type="EMBL" id="AWG26313.1"/>
    </source>
</evidence>
<gene>
    <name evidence="1" type="ORF">FK004_14275</name>
</gene>
<reference evidence="1 2" key="1">
    <citation type="submission" date="2017-04" db="EMBL/GenBank/DDBJ databases">
        <title>Complete genome sequence of Flavobacterium kingsejong AJ004.</title>
        <authorList>
            <person name="Lee P.C."/>
        </authorList>
    </citation>
    <scope>NUCLEOTIDE SEQUENCE [LARGE SCALE GENOMIC DNA]</scope>
    <source>
        <strain evidence="1 2">AJ004</strain>
    </source>
</reference>
<protein>
    <submittedName>
        <fullName evidence="1">Uncharacterized protein</fullName>
    </submittedName>
</protein>
<dbReference type="RefSeq" id="WP_108737839.1">
    <property type="nucleotide sequence ID" value="NZ_CP020919.1"/>
</dbReference>
<keyword evidence="2" id="KW-1185">Reference proteome</keyword>
<evidence type="ECO:0000313" key="2">
    <source>
        <dbReference type="Proteomes" id="UP000244677"/>
    </source>
</evidence>
<name>A0A2S1LRC5_9FLAO</name>
<dbReference type="EMBL" id="CP020919">
    <property type="protein sequence ID" value="AWG26313.1"/>
    <property type="molecule type" value="Genomic_DNA"/>
</dbReference>
<dbReference type="OrthoDB" id="1147827at2"/>